<keyword evidence="1" id="KW-1133">Transmembrane helix</keyword>
<feature type="transmembrane region" description="Helical" evidence="1">
    <location>
        <begin position="162"/>
        <end position="191"/>
    </location>
</feature>
<dbReference type="RefSeq" id="WP_169299761.1">
    <property type="nucleotide sequence ID" value="NZ_JABBNI010000063.1"/>
</dbReference>
<feature type="transmembrane region" description="Helical" evidence="1">
    <location>
        <begin position="92"/>
        <end position="116"/>
    </location>
</feature>
<feature type="transmembrane region" description="Helical" evidence="1">
    <location>
        <begin position="17"/>
        <end position="35"/>
    </location>
</feature>
<dbReference type="EMBL" id="JABBNI010000063">
    <property type="protein sequence ID" value="NMM65173.1"/>
    <property type="molecule type" value="Genomic_DNA"/>
</dbReference>
<organism evidence="2 3">
    <name type="scientific">Clostridium muellerianum</name>
    <dbReference type="NCBI Taxonomy" id="2716538"/>
    <lineage>
        <taxon>Bacteria</taxon>
        <taxon>Bacillati</taxon>
        <taxon>Bacillota</taxon>
        <taxon>Clostridia</taxon>
        <taxon>Eubacteriales</taxon>
        <taxon>Clostridiaceae</taxon>
        <taxon>Clostridium</taxon>
    </lineage>
</organism>
<sequence>MKDIVCAEFIKMKRKKVFLLALIGELLSFLVAYVFESRPGSKNWMDLLYNFSGFNFMIMIIVFTIIISKIVDIEHKSDMWKIEFISIKDKKSLYIAKFICVLIIMFFSSCISFSGLILLGNSIGIKGIAYGLILKQSLCPLIGYLPFIVLQLSISIMVKNQGVSIACGVIGCFLGVLGFALPFGKILIWMYPFFTAPMISASNMSTVMNKSSVMFSFISIIVAAGMTFISLRLYDKKEDL</sequence>
<evidence type="ECO:0000313" key="3">
    <source>
        <dbReference type="Proteomes" id="UP000537131"/>
    </source>
</evidence>
<evidence type="ECO:0000256" key="1">
    <source>
        <dbReference type="SAM" id="Phobius"/>
    </source>
</evidence>
<keyword evidence="1" id="KW-0812">Transmembrane</keyword>
<reference evidence="2 3" key="2">
    <citation type="submission" date="2020-06" db="EMBL/GenBank/DDBJ databases">
        <title>Complete Genome Sequence of Clostridium muelleri sp. nov. P21T, an Acid-Alcohol Producing Acetogen Isolated from Old Hay.</title>
        <authorList>
            <person name="Duncan K.E."/>
            <person name="Tanner R.S."/>
        </authorList>
    </citation>
    <scope>NUCLEOTIDE SEQUENCE [LARGE SCALE GENOMIC DNA]</scope>
    <source>
        <strain evidence="2 3">P21</strain>
    </source>
</reference>
<feature type="transmembrane region" description="Helical" evidence="1">
    <location>
        <begin position="47"/>
        <end position="71"/>
    </location>
</feature>
<dbReference type="Pfam" id="PF12730">
    <property type="entry name" value="ABC2_membrane_4"/>
    <property type="match status" value="1"/>
</dbReference>
<accession>A0A7Y0EKJ1</accession>
<name>A0A7Y0EKJ1_9CLOT</name>
<dbReference type="CDD" id="cd21809">
    <property type="entry name" value="ABC-2_lan_permease-like"/>
    <property type="match status" value="1"/>
</dbReference>
<comment type="caution">
    <text evidence="2">The sequence shown here is derived from an EMBL/GenBank/DDBJ whole genome shotgun (WGS) entry which is preliminary data.</text>
</comment>
<evidence type="ECO:0000313" key="2">
    <source>
        <dbReference type="EMBL" id="NMM65173.1"/>
    </source>
</evidence>
<keyword evidence="1" id="KW-0472">Membrane</keyword>
<dbReference type="Proteomes" id="UP000537131">
    <property type="component" value="Unassembled WGS sequence"/>
</dbReference>
<keyword evidence="3" id="KW-1185">Reference proteome</keyword>
<feature type="transmembrane region" description="Helical" evidence="1">
    <location>
        <begin position="128"/>
        <end position="150"/>
    </location>
</feature>
<dbReference type="AlphaFoldDB" id="A0A7Y0EKJ1"/>
<feature type="transmembrane region" description="Helical" evidence="1">
    <location>
        <begin position="211"/>
        <end position="234"/>
    </location>
</feature>
<proteinExistence type="predicted"/>
<protein>
    <submittedName>
        <fullName evidence="2">ABC transporter permease subunit</fullName>
    </submittedName>
</protein>
<reference evidence="2 3" key="1">
    <citation type="submission" date="2020-04" db="EMBL/GenBank/DDBJ databases">
        <authorList>
            <person name="Doyle D.A."/>
        </authorList>
    </citation>
    <scope>NUCLEOTIDE SEQUENCE [LARGE SCALE GENOMIC DNA]</scope>
    <source>
        <strain evidence="2 3">P21</strain>
    </source>
</reference>
<gene>
    <name evidence="2" type="ORF">HBE96_21550</name>
</gene>